<name>A0A8T8E6G6_9EURY</name>
<keyword evidence="2" id="KW-0812">Transmembrane</keyword>
<organism evidence="3 4">
    <name type="scientific">Haloterrigena salifodinae</name>
    <dbReference type="NCBI Taxonomy" id="2675099"/>
    <lineage>
        <taxon>Archaea</taxon>
        <taxon>Methanobacteriati</taxon>
        <taxon>Methanobacteriota</taxon>
        <taxon>Stenosarchaea group</taxon>
        <taxon>Halobacteria</taxon>
        <taxon>Halobacteriales</taxon>
        <taxon>Natrialbaceae</taxon>
        <taxon>Haloterrigena</taxon>
    </lineage>
</organism>
<evidence type="ECO:0000256" key="1">
    <source>
        <dbReference type="SAM" id="MobiDB-lite"/>
    </source>
</evidence>
<keyword evidence="2" id="KW-1133">Transmembrane helix</keyword>
<keyword evidence="2" id="KW-0472">Membrane</keyword>
<keyword evidence="4" id="KW-1185">Reference proteome</keyword>
<feature type="compositionally biased region" description="Basic and acidic residues" evidence="1">
    <location>
        <begin position="105"/>
        <end position="127"/>
    </location>
</feature>
<feature type="region of interest" description="Disordered" evidence="1">
    <location>
        <begin position="92"/>
        <end position="127"/>
    </location>
</feature>
<reference evidence="3 4" key="1">
    <citation type="submission" date="2021-01" db="EMBL/GenBank/DDBJ databases">
        <title>Genome Sequence and Methylation Pattern of Haloterrigena salifodinae BOL5-1, An Extremely Halophilic Archaeon from a Bolivian Salt Mine.</title>
        <authorList>
            <person name="DasSarma P."/>
            <person name="Anton B.P."/>
            <person name="DasSarma S.L."/>
            <person name="von Ehrenheim H.A.L."/>
            <person name="Martinez F.L."/>
            <person name="Guzman D."/>
            <person name="Roberts R.J."/>
            <person name="DasSarma S."/>
        </authorList>
    </citation>
    <scope>NUCLEOTIDE SEQUENCE [LARGE SCALE GENOMIC DNA]</scope>
    <source>
        <strain evidence="3 4">BOL5-1</strain>
    </source>
</reference>
<accession>A0A8T8E6G6</accession>
<feature type="transmembrane region" description="Helical" evidence="2">
    <location>
        <begin position="45"/>
        <end position="64"/>
    </location>
</feature>
<sequence length="127" mass="13558">MHSPDAALDAESTRSRSRWSVIAAVIGTLVFGSAIVGLSASVLEAPAAVGAVAVLTLLAAALAWRRAATAGETAADDEEDRDVWNTIPSWQYDGRHAESGGLTRGEQESALREIQQRADDLEERERN</sequence>
<dbReference type="KEGG" id="hsal:JMJ58_08505"/>
<dbReference type="GeneID" id="62875159"/>
<evidence type="ECO:0000313" key="3">
    <source>
        <dbReference type="EMBL" id="QRV16891.1"/>
    </source>
</evidence>
<evidence type="ECO:0000313" key="4">
    <source>
        <dbReference type="Proteomes" id="UP000637819"/>
    </source>
</evidence>
<evidence type="ECO:0000256" key="2">
    <source>
        <dbReference type="SAM" id="Phobius"/>
    </source>
</evidence>
<dbReference type="OrthoDB" id="306439at2157"/>
<dbReference type="EMBL" id="CP069188">
    <property type="protein sequence ID" value="QRV16891.1"/>
    <property type="molecule type" value="Genomic_DNA"/>
</dbReference>
<proteinExistence type="predicted"/>
<dbReference type="AlphaFoldDB" id="A0A8T8E6G6"/>
<dbReference type="RefSeq" id="WP_204749043.1">
    <property type="nucleotide sequence ID" value="NZ_CP069188.1"/>
</dbReference>
<dbReference type="Proteomes" id="UP000637819">
    <property type="component" value="Chromosome"/>
</dbReference>
<gene>
    <name evidence="3" type="ORF">JMJ58_08505</name>
</gene>
<feature type="transmembrane region" description="Helical" evidence="2">
    <location>
        <begin position="21"/>
        <end position="39"/>
    </location>
</feature>
<protein>
    <submittedName>
        <fullName evidence="3">Uncharacterized protein</fullName>
    </submittedName>
</protein>